<dbReference type="OrthoDB" id="661680at2759"/>
<feature type="compositionally biased region" description="Basic and acidic residues" evidence="1">
    <location>
        <begin position="33"/>
        <end position="45"/>
    </location>
</feature>
<evidence type="ECO:0000313" key="3">
    <source>
        <dbReference type="EMBL" id="KAG7564227.1"/>
    </source>
</evidence>
<reference evidence="3 4" key="1">
    <citation type="submission" date="2020-12" db="EMBL/GenBank/DDBJ databases">
        <title>Concerted genomic and epigenomic changes stabilize Arabidopsis allopolyploids.</title>
        <authorList>
            <person name="Chen Z."/>
        </authorList>
    </citation>
    <scope>NUCLEOTIDE SEQUENCE [LARGE SCALE GENOMIC DNA]</scope>
    <source>
        <strain evidence="3">As9502</strain>
        <tissue evidence="3">Leaf</tissue>
    </source>
</reference>
<feature type="compositionally biased region" description="Acidic residues" evidence="1">
    <location>
        <begin position="46"/>
        <end position="59"/>
    </location>
</feature>
<dbReference type="Proteomes" id="UP000694251">
    <property type="component" value="Chromosome 10"/>
</dbReference>
<dbReference type="GO" id="GO:0005634">
    <property type="term" value="C:nucleus"/>
    <property type="evidence" value="ECO:0007669"/>
    <property type="project" value="TreeGrafter"/>
</dbReference>
<feature type="compositionally biased region" description="Basic and acidic residues" evidence="1">
    <location>
        <begin position="75"/>
        <end position="113"/>
    </location>
</feature>
<feature type="compositionally biased region" description="Basic and acidic residues" evidence="1">
    <location>
        <begin position="185"/>
        <end position="198"/>
    </location>
</feature>
<dbReference type="InterPro" id="IPR007592">
    <property type="entry name" value="GEBP"/>
</dbReference>
<proteinExistence type="predicted"/>
<evidence type="ECO:0000259" key="2">
    <source>
        <dbReference type="Pfam" id="PF22757"/>
    </source>
</evidence>
<dbReference type="PANTHER" id="PTHR31662:SF51">
    <property type="entry name" value="GLABROUS1 ENHANCER-BINDING PROTEIN-LIKE"/>
    <property type="match status" value="1"/>
</dbReference>
<feature type="region of interest" description="Disordered" evidence="1">
    <location>
        <begin position="161"/>
        <end position="200"/>
    </location>
</feature>
<feature type="region of interest" description="Disordered" evidence="1">
    <location>
        <begin position="1"/>
        <end position="113"/>
    </location>
</feature>
<protein>
    <recommendedName>
        <fullName evidence="2">Glabrous enhancer-binding protein-like C-terminal domain-containing protein</fullName>
    </recommendedName>
</protein>
<organism evidence="3 4">
    <name type="scientific">Arabidopsis suecica</name>
    <name type="common">Swedish thale-cress</name>
    <name type="synonym">Cardaminopsis suecica</name>
    <dbReference type="NCBI Taxonomy" id="45249"/>
    <lineage>
        <taxon>Eukaryota</taxon>
        <taxon>Viridiplantae</taxon>
        <taxon>Streptophyta</taxon>
        <taxon>Embryophyta</taxon>
        <taxon>Tracheophyta</taxon>
        <taxon>Spermatophyta</taxon>
        <taxon>Magnoliopsida</taxon>
        <taxon>eudicotyledons</taxon>
        <taxon>Gunneridae</taxon>
        <taxon>Pentapetalae</taxon>
        <taxon>rosids</taxon>
        <taxon>malvids</taxon>
        <taxon>Brassicales</taxon>
        <taxon>Brassicaceae</taxon>
        <taxon>Camelineae</taxon>
        <taxon>Arabidopsis</taxon>
    </lineage>
</organism>
<accession>A0A8T1ZXC2</accession>
<keyword evidence="4" id="KW-1185">Reference proteome</keyword>
<dbReference type="GO" id="GO:0006355">
    <property type="term" value="P:regulation of DNA-templated transcription"/>
    <property type="evidence" value="ECO:0007669"/>
    <property type="project" value="InterPro"/>
</dbReference>
<dbReference type="Pfam" id="PF22757">
    <property type="entry name" value="GeBP-like_C"/>
    <property type="match status" value="1"/>
</dbReference>
<evidence type="ECO:0000313" key="4">
    <source>
        <dbReference type="Proteomes" id="UP000694251"/>
    </source>
</evidence>
<dbReference type="PANTHER" id="PTHR31662">
    <property type="entry name" value="BNAANNG10740D PROTEIN-RELATED"/>
    <property type="match status" value="1"/>
</dbReference>
<sequence length="281" mass="31347">MAQKKAEEVVDNPLTSSEEEESGSSKSEYSVEFSKKDEFSKKPESDSEGEYELEFESDSEPAKMMELTPIVTKPIPDKSRSAKRPLKEVASEATKTSETEHVKKPTTNDEVKKISRDDAKKMFQRLFSEADEIALLQDIEQKGFELSRKIWGNNCVLASKSSRKKLGGTPAPKEMKSVAHSSPKKQQEETKKPEKSETKVVNTSLSIGREIASFFDAGNASSCGLAESTITAVWAKVADGAEKREVEEKWKKLKGKEFELCLQRSGLVNETAKMIFKAYES</sequence>
<gene>
    <name evidence="3" type="ORF">ISN44_As10g009970</name>
</gene>
<comment type="caution">
    <text evidence="3">The sequence shown here is derived from an EMBL/GenBank/DDBJ whole genome shotgun (WGS) entry which is preliminary data.</text>
</comment>
<feature type="domain" description="Glabrous enhancer-binding protein-like C-terminal" evidence="2">
    <location>
        <begin position="221"/>
        <end position="275"/>
    </location>
</feature>
<dbReference type="EMBL" id="JAEFBJ010000010">
    <property type="protein sequence ID" value="KAG7564227.1"/>
    <property type="molecule type" value="Genomic_DNA"/>
</dbReference>
<name>A0A8T1ZXC2_ARASU</name>
<dbReference type="AlphaFoldDB" id="A0A8T1ZXC2"/>
<dbReference type="InterPro" id="IPR053933">
    <property type="entry name" value="GeBP-like_C"/>
</dbReference>
<evidence type="ECO:0000256" key="1">
    <source>
        <dbReference type="SAM" id="MobiDB-lite"/>
    </source>
</evidence>